<name>A0A2X2SS81_CAPOC</name>
<proteinExistence type="predicted"/>
<gene>
    <name evidence="2" type="ORF">NCTC11545_00643</name>
</gene>
<accession>A0A2X2SS81</accession>
<dbReference type="Pfam" id="PF13649">
    <property type="entry name" value="Methyltransf_25"/>
    <property type="match status" value="1"/>
</dbReference>
<protein>
    <submittedName>
        <fullName evidence="2">Putative methyltransferase</fullName>
    </submittedName>
</protein>
<sequence>MKDLFGQAILDYQQGQYTEDIKTETTISEEDVLPLSYLFRSFEQMPALEQKALQMAKGKVLEVGCGAGSHGLYLQNERKLEVHSIDLSPKAIEACLLRGLRNAKVQNVLETTGQYDTILLLMNGAGMCGRLKQMGVFYAHLKTLLAPHGQILTDSSDIIYMFDENPDGSYDVPLYFDYYGEVDYVVKYKGEKEKPFPWMYVDYNTLQNVAISVGLQCELIAEGEHFDYLAKLFNS</sequence>
<dbReference type="Gene3D" id="3.40.50.150">
    <property type="entry name" value="Vaccinia Virus protein VP39"/>
    <property type="match status" value="1"/>
</dbReference>
<dbReference type="EMBL" id="UAVS01000001">
    <property type="protein sequence ID" value="SQA93277.1"/>
    <property type="molecule type" value="Genomic_DNA"/>
</dbReference>
<evidence type="ECO:0000259" key="1">
    <source>
        <dbReference type="Pfam" id="PF13649"/>
    </source>
</evidence>
<dbReference type="AlphaFoldDB" id="A0A2X2SS81"/>
<dbReference type="CDD" id="cd02440">
    <property type="entry name" value="AdoMet_MTases"/>
    <property type="match status" value="1"/>
</dbReference>
<dbReference type="GO" id="GO:0032259">
    <property type="term" value="P:methylation"/>
    <property type="evidence" value="ECO:0007669"/>
    <property type="project" value="UniProtKB-KW"/>
</dbReference>
<dbReference type="InterPro" id="IPR041698">
    <property type="entry name" value="Methyltransf_25"/>
</dbReference>
<feature type="domain" description="Methyltransferase" evidence="1">
    <location>
        <begin position="60"/>
        <end position="149"/>
    </location>
</feature>
<dbReference type="Proteomes" id="UP000250169">
    <property type="component" value="Unassembled WGS sequence"/>
</dbReference>
<evidence type="ECO:0000313" key="2">
    <source>
        <dbReference type="EMBL" id="SQA93277.1"/>
    </source>
</evidence>
<dbReference type="RefSeq" id="WP_111972209.1">
    <property type="nucleotide sequence ID" value="NZ_UAVS01000001.1"/>
</dbReference>
<dbReference type="SUPFAM" id="SSF53335">
    <property type="entry name" value="S-adenosyl-L-methionine-dependent methyltransferases"/>
    <property type="match status" value="1"/>
</dbReference>
<keyword evidence="2" id="KW-0489">Methyltransferase</keyword>
<dbReference type="InterPro" id="IPR029063">
    <property type="entry name" value="SAM-dependent_MTases_sf"/>
</dbReference>
<dbReference type="GO" id="GO:0008168">
    <property type="term" value="F:methyltransferase activity"/>
    <property type="evidence" value="ECO:0007669"/>
    <property type="project" value="UniProtKB-KW"/>
</dbReference>
<evidence type="ECO:0000313" key="3">
    <source>
        <dbReference type="Proteomes" id="UP000250169"/>
    </source>
</evidence>
<organism evidence="2 3">
    <name type="scientific">Capnocytophaga ochracea</name>
    <dbReference type="NCBI Taxonomy" id="1018"/>
    <lineage>
        <taxon>Bacteria</taxon>
        <taxon>Pseudomonadati</taxon>
        <taxon>Bacteroidota</taxon>
        <taxon>Flavobacteriia</taxon>
        <taxon>Flavobacteriales</taxon>
        <taxon>Flavobacteriaceae</taxon>
        <taxon>Capnocytophaga</taxon>
    </lineage>
</organism>
<reference evidence="2 3" key="1">
    <citation type="submission" date="2018-06" db="EMBL/GenBank/DDBJ databases">
        <authorList>
            <consortium name="Pathogen Informatics"/>
            <person name="Doyle S."/>
        </authorList>
    </citation>
    <scope>NUCLEOTIDE SEQUENCE [LARGE SCALE GENOMIC DNA]</scope>
    <source>
        <strain evidence="2 3">NCTC11545</strain>
    </source>
</reference>
<keyword evidence="2" id="KW-0808">Transferase</keyword>